<protein>
    <submittedName>
        <fullName evidence="2">Uncharacterized protein</fullName>
    </submittedName>
</protein>
<proteinExistence type="predicted"/>
<organism evidence="2 3">
    <name type="scientific">Vanilla planifolia</name>
    <name type="common">Vanilla</name>
    <dbReference type="NCBI Taxonomy" id="51239"/>
    <lineage>
        <taxon>Eukaryota</taxon>
        <taxon>Viridiplantae</taxon>
        <taxon>Streptophyta</taxon>
        <taxon>Embryophyta</taxon>
        <taxon>Tracheophyta</taxon>
        <taxon>Spermatophyta</taxon>
        <taxon>Magnoliopsida</taxon>
        <taxon>Liliopsida</taxon>
        <taxon>Asparagales</taxon>
        <taxon>Orchidaceae</taxon>
        <taxon>Vanilloideae</taxon>
        <taxon>Vanilleae</taxon>
        <taxon>Vanilla</taxon>
    </lineage>
</organism>
<dbReference type="AlphaFoldDB" id="A0A835PMH3"/>
<dbReference type="PANTHER" id="PTHR33264">
    <property type="entry name" value="EXPRESSED PROTEIN"/>
    <property type="match status" value="1"/>
</dbReference>
<dbReference type="OrthoDB" id="2013945at2759"/>
<reference evidence="2 3" key="1">
    <citation type="journal article" date="2020" name="Nat. Food">
        <title>A phased Vanilla planifolia genome enables genetic improvement of flavour and production.</title>
        <authorList>
            <person name="Hasing T."/>
            <person name="Tang H."/>
            <person name="Brym M."/>
            <person name="Khazi F."/>
            <person name="Huang T."/>
            <person name="Chambers A.H."/>
        </authorList>
    </citation>
    <scope>NUCLEOTIDE SEQUENCE [LARGE SCALE GENOMIC DNA]</scope>
    <source>
        <tissue evidence="2">Leaf</tissue>
    </source>
</reference>
<name>A0A835PMH3_VANPL</name>
<accession>A0A835PMH3</accession>
<evidence type="ECO:0000256" key="1">
    <source>
        <dbReference type="SAM" id="MobiDB-lite"/>
    </source>
</evidence>
<gene>
    <name evidence="2" type="ORF">HPP92_024720</name>
</gene>
<feature type="region of interest" description="Disordered" evidence="1">
    <location>
        <begin position="34"/>
        <end position="63"/>
    </location>
</feature>
<feature type="compositionally biased region" description="Basic and acidic residues" evidence="1">
    <location>
        <begin position="41"/>
        <end position="59"/>
    </location>
</feature>
<evidence type="ECO:0000313" key="2">
    <source>
        <dbReference type="EMBL" id="KAG0455428.1"/>
    </source>
</evidence>
<dbReference type="EMBL" id="JADCNL010000013">
    <property type="protein sequence ID" value="KAG0455428.1"/>
    <property type="molecule type" value="Genomic_DNA"/>
</dbReference>
<dbReference type="Proteomes" id="UP000636800">
    <property type="component" value="Chromosome 13"/>
</dbReference>
<keyword evidence="3" id="KW-1185">Reference proteome</keyword>
<evidence type="ECO:0000313" key="3">
    <source>
        <dbReference type="Proteomes" id="UP000636800"/>
    </source>
</evidence>
<sequence length="198" mass="21807">MLLAWAIRQMSICPSPASPMGSISLNPDAEQTQNSNLLAMSRRESRARGDREPRGGGAREEEEEEKLPLCSQTSCKTCAAGMAADCVALCCCPWAAVSCLVLAFLRVPWAVGRRCVRRVGGKVERARVGGDDLEKVEGAEKKEAELTDLVEEVADGDGWGLEEKSFRLEFCRIKQWGFGRLSFSSFESDKEIVARMEQ</sequence>
<comment type="caution">
    <text evidence="2">The sequence shown here is derived from an EMBL/GenBank/DDBJ whole genome shotgun (WGS) entry which is preliminary data.</text>
</comment>
<dbReference type="PANTHER" id="PTHR33264:SF6">
    <property type="entry name" value="OS01G0638800 PROTEIN"/>
    <property type="match status" value="1"/>
</dbReference>